<name>A0A4U2YHW2_9BACI</name>
<dbReference type="Proteomes" id="UP000308744">
    <property type="component" value="Unassembled WGS sequence"/>
</dbReference>
<reference evidence="1 2" key="1">
    <citation type="submission" date="2019-04" db="EMBL/GenBank/DDBJ databases">
        <title>Lysinibacillus genome sequencing.</title>
        <authorList>
            <person name="Dunlap C."/>
        </authorList>
    </citation>
    <scope>NUCLEOTIDE SEQUENCE [LARGE SCALE GENOMIC DNA]</scope>
    <source>
        <strain evidence="1 2">CCTCC AB 2010389</strain>
    </source>
</reference>
<dbReference type="EMBL" id="SZPU01000085">
    <property type="protein sequence ID" value="TKI60075.1"/>
    <property type="molecule type" value="Genomic_DNA"/>
</dbReference>
<accession>A0A4U2YHW2</accession>
<keyword evidence="2" id="KW-1185">Reference proteome</keyword>
<comment type="caution">
    <text evidence="1">The sequence shown here is derived from an EMBL/GenBank/DDBJ whole genome shotgun (WGS) entry which is preliminary data.</text>
</comment>
<protein>
    <submittedName>
        <fullName evidence="1">Uncharacterized protein</fullName>
    </submittedName>
</protein>
<sequence>MRGKCIDPSSSTNLRANEIYYLYPAGGSSYHVSRFPRPGSHFGTYQKSRFDIIEEDAWPPEPKNPYVLPVLESGKVYEAELVWKKEGYNAPLGKYFIRSTYGCYTNMQDCYFYDDSTNKQARGRYPIHWFTNIKEFGVEAVKELPQKDWKQMDLFNLSIISKLDR</sequence>
<proteinExistence type="predicted"/>
<gene>
    <name evidence="1" type="ORF">FC756_19850</name>
</gene>
<organism evidence="1 2">
    <name type="scientific">Lysinibacillus mangiferihumi</name>
    <dbReference type="NCBI Taxonomy" id="1130819"/>
    <lineage>
        <taxon>Bacteria</taxon>
        <taxon>Bacillati</taxon>
        <taxon>Bacillota</taxon>
        <taxon>Bacilli</taxon>
        <taxon>Bacillales</taxon>
        <taxon>Bacillaceae</taxon>
        <taxon>Lysinibacillus</taxon>
    </lineage>
</organism>
<dbReference type="AlphaFoldDB" id="A0A4U2YHW2"/>
<dbReference type="RefSeq" id="WP_107896483.1">
    <property type="nucleotide sequence ID" value="NZ_PYWM01000021.1"/>
</dbReference>
<evidence type="ECO:0000313" key="2">
    <source>
        <dbReference type="Proteomes" id="UP000308744"/>
    </source>
</evidence>
<evidence type="ECO:0000313" key="1">
    <source>
        <dbReference type="EMBL" id="TKI60075.1"/>
    </source>
</evidence>